<dbReference type="EMBL" id="CP000964">
    <property type="protein sequence ID" value="ACI11060.1"/>
    <property type="molecule type" value="Genomic_DNA"/>
</dbReference>
<protein>
    <submittedName>
        <fullName evidence="1">Uncharacterized protein</fullName>
    </submittedName>
</protein>
<dbReference type="Proteomes" id="UP000001734">
    <property type="component" value="Chromosome"/>
</dbReference>
<sequence length="72" mass="7935">MVFSPGEYLPIAGQIQNAIAFQAVYPRKITMNNALFVLNSSTFLMKTAIYRSTLVTNDSTMLVAGRIQMTSS</sequence>
<dbReference type="KEGG" id="kpe:KPK_0471"/>
<gene>
    <name evidence="1" type="ordered locus">KPK_0471</name>
</gene>
<proteinExistence type="predicted"/>
<accession>B5XSQ1</accession>
<dbReference type="AlphaFoldDB" id="B5XSQ1"/>
<dbReference type="BioCyc" id="KPNE507522:GI0B-471-MONOMER"/>
<organism evidence="1 2">
    <name type="scientific">Klebsiella variicola (strain 342)</name>
    <name type="common">Klebsiella pneumoniae</name>
    <dbReference type="NCBI Taxonomy" id="507522"/>
    <lineage>
        <taxon>Bacteria</taxon>
        <taxon>Pseudomonadati</taxon>
        <taxon>Pseudomonadota</taxon>
        <taxon>Gammaproteobacteria</taxon>
        <taxon>Enterobacterales</taxon>
        <taxon>Enterobacteriaceae</taxon>
        <taxon>Klebsiella/Raoultella group</taxon>
        <taxon>Klebsiella</taxon>
        <taxon>Klebsiella pneumoniae complex</taxon>
    </lineage>
</organism>
<reference evidence="1 2" key="1">
    <citation type="journal article" date="2008" name="PLoS Genet.">
        <title>Complete genome sequence of the N2-fixing broad host range endophyte Klebsiella pneumoniae 342 and virulence predictions verified in mice.</title>
        <authorList>
            <person name="Fouts D.E."/>
            <person name="Tyler H.L."/>
            <person name="DeBoy R.T."/>
            <person name="Daugherty S."/>
            <person name="Ren Q."/>
            <person name="Badger J.H."/>
            <person name="Durkin A.S."/>
            <person name="Huot H."/>
            <person name="Shrivastava S."/>
            <person name="Kothari S."/>
            <person name="Dodson R.J."/>
            <person name="Mohamoud Y."/>
            <person name="Khouri H."/>
            <person name="Roesch L.F."/>
            <person name="Krogfelt K.A."/>
            <person name="Struve C."/>
            <person name="Triplett E.W."/>
            <person name="Methe B.A."/>
        </authorList>
    </citation>
    <scope>NUCLEOTIDE SEQUENCE [LARGE SCALE GENOMIC DNA]</scope>
    <source>
        <strain evidence="1 2">342</strain>
    </source>
</reference>
<evidence type="ECO:0000313" key="1">
    <source>
        <dbReference type="EMBL" id="ACI11060.1"/>
    </source>
</evidence>
<dbReference type="HOGENOM" id="CLU_2717046_0_0_6"/>
<name>B5XSQ1_KLEV3</name>
<evidence type="ECO:0000313" key="2">
    <source>
        <dbReference type="Proteomes" id="UP000001734"/>
    </source>
</evidence>